<accession>A0A3B0ZQZ3</accession>
<dbReference type="PANTHER" id="PTHR38687:SF1">
    <property type="entry name" value="CELL DIVISION PROTEIN DEDD"/>
    <property type="match status" value="1"/>
</dbReference>
<dbReference type="InterPro" id="IPR007730">
    <property type="entry name" value="SPOR-like_dom"/>
</dbReference>
<dbReference type="InterPro" id="IPR052521">
    <property type="entry name" value="Cell_div_SPOR-domain"/>
</dbReference>
<reference evidence="3" key="1">
    <citation type="submission" date="2018-06" db="EMBL/GenBank/DDBJ databases">
        <authorList>
            <person name="Zhirakovskaya E."/>
        </authorList>
    </citation>
    <scope>NUCLEOTIDE SEQUENCE</scope>
</reference>
<dbReference type="GO" id="GO:0032153">
    <property type="term" value="C:cell division site"/>
    <property type="evidence" value="ECO:0007669"/>
    <property type="project" value="TreeGrafter"/>
</dbReference>
<dbReference type="Gene3D" id="3.30.70.1070">
    <property type="entry name" value="Sporulation related repeat"/>
    <property type="match status" value="1"/>
</dbReference>
<dbReference type="GO" id="GO:0030428">
    <property type="term" value="C:cell septum"/>
    <property type="evidence" value="ECO:0007669"/>
    <property type="project" value="TreeGrafter"/>
</dbReference>
<evidence type="ECO:0000256" key="1">
    <source>
        <dbReference type="SAM" id="Phobius"/>
    </source>
</evidence>
<dbReference type="PROSITE" id="PS51724">
    <property type="entry name" value="SPOR"/>
    <property type="match status" value="1"/>
</dbReference>
<dbReference type="AlphaFoldDB" id="A0A3B0ZQZ3"/>
<dbReference type="GO" id="GO:0042834">
    <property type="term" value="F:peptidoglycan binding"/>
    <property type="evidence" value="ECO:0007669"/>
    <property type="project" value="InterPro"/>
</dbReference>
<keyword evidence="1" id="KW-0472">Membrane</keyword>
<gene>
    <name evidence="3" type="ORF">MNBD_GAMMA17-518</name>
</gene>
<name>A0A3B0ZQZ3_9ZZZZ</name>
<proteinExistence type="predicted"/>
<organism evidence="3">
    <name type="scientific">hydrothermal vent metagenome</name>
    <dbReference type="NCBI Taxonomy" id="652676"/>
    <lineage>
        <taxon>unclassified sequences</taxon>
        <taxon>metagenomes</taxon>
        <taxon>ecological metagenomes</taxon>
    </lineage>
</organism>
<evidence type="ECO:0000259" key="2">
    <source>
        <dbReference type="PROSITE" id="PS51724"/>
    </source>
</evidence>
<dbReference type="SUPFAM" id="SSF110997">
    <property type="entry name" value="Sporulation related repeat"/>
    <property type="match status" value="1"/>
</dbReference>
<sequence>MQENKFKQRVVGGLVLLALAVIFIPMVLDFRKDYDQVINGTNIPPKPKEMRVETFELNQTPQAKVPRLAVGESVEETLANHPLVQQKRAADAVAAKVLPPPPVKAVAAVKPVSESLSREGWTVQVGSFGNEKNARGLRDKIRKNGFTAFVDSVNVEGKLSHRVRVGPAADKEKANTLKKRLQKEMGLKGLVIWHQQ</sequence>
<feature type="domain" description="SPOR" evidence="2">
    <location>
        <begin position="115"/>
        <end position="194"/>
    </location>
</feature>
<evidence type="ECO:0000313" key="3">
    <source>
        <dbReference type="EMBL" id="VAW88479.1"/>
    </source>
</evidence>
<feature type="transmembrane region" description="Helical" evidence="1">
    <location>
        <begin position="9"/>
        <end position="28"/>
    </location>
</feature>
<keyword evidence="1" id="KW-1133">Transmembrane helix</keyword>
<dbReference type="PANTHER" id="PTHR38687">
    <property type="entry name" value="CELL DIVISION PROTEIN DEDD-RELATED"/>
    <property type="match status" value="1"/>
</dbReference>
<dbReference type="Pfam" id="PF05036">
    <property type="entry name" value="SPOR"/>
    <property type="match status" value="1"/>
</dbReference>
<dbReference type="InterPro" id="IPR036680">
    <property type="entry name" value="SPOR-like_sf"/>
</dbReference>
<dbReference type="GO" id="GO:0032506">
    <property type="term" value="P:cytokinetic process"/>
    <property type="evidence" value="ECO:0007669"/>
    <property type="project" value="TreeGrafter"/>
</dbReference>
<protein>
    <recommendedName>
        <fullName evidence="2">SPOR domain-containing protein</fullName>
    </recommendedName>
</protein>
<keyword evidence="1" id="KW-0812">Transmembrane</keyword>
<dbReference type="EMBL" id="UOFQ01000098">
    <property type="protein sequence ID" value="VAW88479.1"/>
    <property type="molecule type" value="Genomic_DNA"/>
</dbReference>